<keyword evidence="7" id="KW-0256">Endoplasmic reticulum</keyword>
<feature type="transmembrane region" description="Helical" evidence="10">
    <location>
        <begin position="399"/>
        <end position="419"/>
    </location>
</feature>
<keyword evidence="6" id="KW-0418">Kinase</keyword>
<keyword evidence="8 10" id="KW-1133">Transmembrane helix</keyword>
<evidence type="ECO:0000256" key="6">
    <source>
        <dbReference type="ARBA" id="ARBA00022777"/>
    </source>
</evidence>
<evidence type="ECO:0000256" key="3">
    <source>
        <dbReference type="ARBA" id="ARBA00012132"/>
    </source>
</evidence>
<evidence type="ECO:0000313" key="11">
    <source>
        <dbReference type="EMBL" id="KAL3797370.1"/>
    </source>
</evidence>
<gene>
    <name evidence="11" type="ORF">HJC23_010496</name>
</gene>
<keyword evidence="9 10" id="KW-0472">Membrane</keyword>
<evidence type="ECO:0000256" key="4">
    <source>
        <dbReference type="ARBA" id="ARBA00022679"/>
    </source>
</evidence>
<organism evidence="11 12">
    <name type="scientific">Cyclotella cryptica</name>
    <dbReference type="NCBI Taxonomy" id="29204"/>
    <lineage>
        <taxon>Eukaryota</taxon>
        <taxon>Sar</taxon>
        <taxon>Stramenopiles</taxon>
        <taxon>Ochrophyta</taxon>
        <taxon>Bacillariophyta</taxon>
        <taxon>Coscinodiscophyceae</taxon>
        <taxon>Thalassiosirophycidae</taxon>
        <taxon>Stephanodiscales</taxon>
        <taxon>Stephanodiscaceae</taxon>
        <taxon>Cyclotella</taxon>
    </lineage>
</organism>
<feature type="transmembrane region" description="Helical" evidence="10">
    <location>
        <begin position="79"/>
        <end position="99"/>
    </location>
</feature>
<dbReference type="PANTHER" id="PTHR13205:SF15">
    <property type="entry name" value="DOLICHOL KINASE"/>
    <property type="match status" value="1"/>
</dbReference>
<comment type="subcellular location">
    <subcellularLocation>
        <location evidence="1">Endoplasmic reticulum membrane</location>
        <topology evidence="1">Multi-pass membrane protein</topology>
    </subcellularLocation>
</comment>
<dbReference type="InterPro" id="IPR032974">
    <property type="entry name" value="Polypren_kinase"/>
</dbReference>
<feature type="transmembrane region" description="Helical" evidence="10">
    <location>
        <begin position="336"/>
        <end position="356"/>
    </location>
</feature>
<name>A0ABD3QH97_9STRA</name>
<feature type="transmembrane region" description="Helical" evidence="10">
    <location>
        <begin position="541"/>
        <end position="561"/>
    </location>
</feature>
<feature type="transmembrane region" description="Helical" evidence="10">
    <location>
        <begin position="368"/>
        <end position="387"/>
    </location>
</feature>
<accession>A0ABD3QH97</accession>
<dbReference type="Proteomes" id="UP001516023">
    <property type="component" value="Unassembled WGS sequence"/>
</dbReference>
<sequence>MKWSATAKGHVKMRRHIAAICMPLIEWVCVAGIPTMICTSLVGGLPMWTHRCSLPMHGDFANTSDSTDCRASPCSSLQWLMPLLILASLLTLATVSIYGSDNFDTTKVKGDTQIDQSMQSNGCNKHENGNPKFTPQITKPRDVGVVMGSHLIPLLYMSINIFNCKTTCINSDHSSEISPDRIDCLLGDMHQYYQDTGFLHSKLASLGGLAFAASNLYLRFQYRKFNSNRAQNRAVGCFAMPRSNHKADGRQSTQSEKQRNVPPTQLVSKIFLGFLIADFLISEMLTTPQQQNRKSCFSVSIGLLHMFLISCHPGLSPSLKRPQYAAWPNCFTPGEWMVVSTVVTTSLSEFFVLHIFHIRPIDLPDHIVIAHAGLSGCIFGAILVSFFRKAMKEVRESLSMSAPLVIIIATTVGCLEVALETISTTDDEAFPAFRSIHWLGNFLSKMSSVDHIVPPRIRILLYWIVSLALCLPISIIVASWTTKSKKRDVACPTETPPVSHSLFSSESAKGNRRVILARKYFHLVAVILFAPITWLDHDMMSLSYAIAIALMVTLEMVRCSIPLDKLSNNCRAHEKYGKPSLELVGSSRGISSLNQYYTVFFDEKDSFAQGGGFVVSHISLLIGCACPLWVYQLLQYEAASQNQFTPSLWGNHYAHCEAINLLPYIGVIALGVGDSAGALGGLTSLSPTHWPGGSSRTLQGSCCMLLSMTCVVGSFSYMAGLEPLQHVETFAFTLTLLTLIEASTRQIDNLCLPIAGSTLLLLIATISNGKML</sequence>
<evidence type="ECO:0000256" key="1">
    <source>
        <dbReference type="ARBA" id="ARBA00004477"/>
    </source>
</evidence>
<evidence type="ECO:0000256" key="9">
    <source>
        <dbReference type="ARBA" id="ARBA00023136"/>
    </source>
</evidence>
<keyword evidence="5 10" id="KW-0812">Transmembrane</keyword>
<evidence type="ECO:0000256" key="5">
    <source>
        <dbReference type="ARBA" id="ARBA00022692"/>
    </source>
</evidence>
<reference evidence="11 12" key="1">
    <citation type="journal article" date="2020" name="G3 (Bethesda)">
        <title>Improved Reference Genome for Cyclotella cryptica CCMP332, a Model for Cell Wall Morphogenesis, Salinity Adaptation, and Lipid Production in Diatoms (Bacillariophyta).</title>
        <authorList>
            <person name="Roberts W.R."/>
            <person name="Downey K.M."/>
            <person name="Ruck E.C."/>
            <person name="Traller J.C."/>
            <person name="Alverson A.J."/>
        </authorList>
    </citation>
    <scope>NUCLEOTIDE SEQUENCE [LARGE SCALE GENOMIC DNA]</scope>
    <source>
        <strain evidence="11 12">CCMP332</strain>
    </source>
</reference>
<keyword evidence="4" id="KW-0808">Transferase</keyword>
<protein>
    <recommendedName>
        <fullName evidence="3">dolichol kinase</fullName>
        <ecNumber evidence="3">2.7.1.108</ecNumber>
    </recommendedName>
</protein>
<evidence type="ECO:0000256" key="7">
    <source>
        <dbReference type="ARBA" id="ARBA00022824"/>
    </source>
</evidence>
<dbReference type="GO" id="GO:0004168">
    <property type="term" value="F:dolichol kinase activity"/>
    <property type="evidence" value="ECO:0007669"/>
    <property type="project" value="UniProtKB-EC"/>
</dbReference>
<evidence type="ECO:0000256" key="2">
    <source>
        <dbReference type="ARBA" id="ARBA00010794"/>
    </source>
</evidence>
<evidence type="ECO:0000256" key="10">
    <source>
        <dbReference type="SAM" id="Phobius"/>
    </source>
</evidence>
<dbReference type="PANTHER" id="PTHR13205">
    <property type="entry name" value="TRANSMEMBRANE PROTEIN 15-RELATED"/>
    <property type="match status" value="1"/>
</dbReference>
<comment type="caution">
    <text evidence="11">The sequence shown here is derived from an EMBL/GenBank/DDBJ whole genome shotgun (WGS) entry which is preliminary data.</text>
</comment>
<evidence type="ECO:0000256" key="8">
    <source>
        <dbReference type="ARBA" id="ARBA00022989"/>
    </source>
</evidence>
<feature type="transmembrane region" description="Helical" evidence="10">
    <location>
        <begin position="21"/>
        <end position="48"/>
    </location>
</feature>
<keyword evidence="12" id="KW-1185">Reference proteome</keyword>
<dbReference type="EMBL" id="JABMIG020000055">
    <property type="protein sequence ID" value="KAL3797370.1"/>
    <property type="molecule type" value="Genomic_DNA"/>
</dbReference>
<comment type="similarity">
    <text evidence="2">Belongs to the polyprenol kinase family.</text>
</comment>
<dbReference type="AlphaFoldDB" id="A0ABD3QH97"/>
<feature type="transmembrane region" description="Helical" evidence="10">
    <location>
        <begin position="460"/>
        <end position="480"/>
    </location>
</feature>
<dbReference type="EC" id="2.7.1.108" evidence="3"/>
<dbReference type="GO" id="GO:0005789">
    <property type="term" value="C:endoplasmic reticulum membrane"/>
    <property type="evidence" value="ECO:0007669"/>
    <property type="project" value="UniProtKB-SubCell"/>
</dbReference>
<proteinExistence type="inferred from homology"/>
<feature type="transmembrane region" description="Helical" evidence="10">
    <location>
        <begin position="519"/>
        <end position="535"/>
    </location>
</feature>
<evidence type="ECO:0000313" key="12">
    <source>
        <dbReference type="Proteomes" id="UP001516023"/>
    </source>
</evidence>